<sequence length="57" mass="6173">MPRDNGNSNITIQGNDVTAGSNLVLKADNDINLLAAQNVTIQLALMIYSSMKLKCCY</sequence>
<dbReference type="RefSeq" id="WP_402698746.1">
    <property type="nucleotide sequence ID" value="NZ_JBIUZV010000002.1"/>
</dbReference>
<proteinExistence type="predicted"/>
<dbReference type="EMBL" id="JBIUZV010000002">
    <property type="protein sequence ID" value="MFJ3045273.1"/>
    <property type="molecule type" value="Genomic_DNA"/>
</dbReference>
<evidence type="ECO:0000313" key="1">
    <source>
        <dbReference type="EMBL" id="MFJ3045273.1"/>
    </source>
</evidence>
<organism evidence="1 2">
    <name type="scientific">Herbaspirillum chlorophenolicum</name>
    <dbReference type="NCBI Taxonomy" id="211589"/>
    <lineage>
        <taxon>Bacteria</taxon>
        <taxon>Pseudomonadati</taxon>
        <taxon>Pseudomonadota</taxon>
        <taxon>Betaproteobacteria</taxon>
        <taxon>Burkholderiales</taxon>
        <taxon>Oxalobacteraceae</taxon>
        <taxon>Herbaspirillum</taxon>
    </lineage>
</organism>
<accession>A0ABW8EY50</accession>
<keyword evidence="2" id="KW-1185">Reference proteome</keyword>
<dbReference type="InterPro" id="IPR025157">
    <property type="entry name" value="Hemagglutinin_rpt"/>
</dbReference>
<name>A0ABW8EY50_9BURK</name>
<reference evidence="1 2" key="1">
    <citation type="submission" date="2024-10" db="EMBL/GenBank/DDBJ databases">
        <title>The Natural Products Discovery Center: Release of the First 8490 Sequenced Strains for Exploring Actinobacteria Biosynthetic Diversity.</title>
        <authorList>
            <person name="Kalkreuter E."/>
            <person name="Kautsar S.A."/>
            <person name="Yang D."/>
            <person name="Bader C.D."/>
            <person name="Teijaro C.N."/>
            <person name="Fluegel L."/>
            <person name="Davis C.M."/>
            <person name="Simpson J.R."/>
            <person name="Lauterbach L."/>
            <person name="Steele A.D."/>
            <person name="Gui C."/>
            <person name="Meng S."/>
            <person name="Li G."/>
            <person name="Viehrig K."/>
            <person name="Ye F."/>
            <person name="Su P."/>
            <person name="Kiefer A.F."/>
            <person name="Nichols A."/>
            <person name="Cepeda A.J."/>
            <person name="Yan W."/>
            <person name="Fan B."/>
            <person name="Jiang Y."/>
            <person name="Adhikari A."/>
            <person name="Zheng C.-J."/>
            <person name="Schuster L."/>
            <person name="Cowan T.M."/>
            <person name="Smanski M.J."/>
            <person name="Chevrette M.G."/>
            <person name="De Carvalho L.P.S."/>
            <person name="Shen B."/>
        </authorList>
    </citation>
    <scope>NUCLEOTIDE SEQUENCE [LARGE SCALE GENOMIC DNA]</scope>
    <source>
        <strain evidence="1 2">NPDC087045</strain>
    </source>
</reference>
<dbReference type="Proteomes" id="UP001617427">
    <property type="component" value="Unassembled WGS sequence"/>
</dbReference>
<comment type="caution">
    <text evidence="1">The sequence shown here is derived from an EMBL/GenBank/DDBJ whole genome shotgun (WGS) entry which is preliminary data.</text>
</comment>
<evidence type="ECO:0000313" key="2">
    <source>
        <dbReference type="Proteomes" id="UP001617427"/>
    </source>
</evidence>
<protein>
    <submittedName>
        <fullName evidence="1">Hemagglutinin repeat-containing protein</fullName>
    </submittedName>
</protein>
<dbReference type="Pfam" id="PF13332">
    <property type="entry name" value="Fil_haemagg_2"/>
    <property type="match status" value="1"/>
</dbReference>
<gene>
    <name evidence="1" type="ORF">ACIPEN_05530</name>
</gene>